<evidence type="ECO:0000313" key="6">
    <source>
        <dbReference type="EMBL" id="GBP49227.1"/>
    </source>
</evidence>
<sequence>MLSIYMQARLSELCPAAPAPSSALRQWRVTGADVPLPPTPPTAPDLVRLPLDALIRRCDRSGEAGPYVSKISAYIESFRLGCPPHAGGGIGLERVVMLYLGLDNIRKTSMFPRDPKRVSP</sequence>
<gene>
    <name evidence="6" type="primary">DARS</name>
    <name evidence="6" type="ORF">EVAR_96534_1</name>
</gene>
<name>A0A4C1WGH3_EUMVA</name>
<dbReference type="GO" id="GO:0006422">
    <property type="term" value="P:aspartyl-tRNA aminoacylation"/>
    <property type="evidence" value="ECO:0007669"/>
    <property type="project" value="InterPro"/>
</dbReference>
<proteinExistence type="predicted"/>
<keyword evidence="3" id="KW-0547">Nucleotide-binding</keyword>
<dbReference type="STRING" id="151549.A0A4C1WGH3"/>
<evidence type="ECO:0000259" key="5">
    <source>
        <dbReference type="Pfam" id="PF00152"/>
    </source>
</evidence>
<organism evidence="6 7">
    <name type="scientific">Eumeta variegata</name>
    <name type="common">Bagworm moth</name>
    <name type="synonym">Eumeta japonica</name>
    <dbReference type="NCBI Taxonomy" id="151549"/>
    <lineage>
        <taxon>Eukaryota</taxon>
        <taxon>Metazoa</taxon>
        <taxon>Ecdysozoa</taxon>
        <taxon>Arthropoda</taxon>
        <taxon>Hexapoda</taxon>
        <taxon>Insecta</taxon>
        <taxon>Pterygota</taxon>
        <taxon>Neoptera</taxon>
        <taxon>Endopterygota</taxon>
        <taxon>Lepidoptera</taxon>
        <taxon>Glossata</taxon>
        <taxon>Ditrysia</taxon>
        <taxon>Tineoidea</taxon>
        <taxon>Psychidae</taxon>
        <taxon>Oiketicinae</taxon>
        <taxon>Eumeta</taxon>
    </lineage>
</organism>
<dbReference type="InterPro" id="IPR004364">
    <property type="entry name" value="Aa-tRNA-synt_II"/>
</dbReference>
<keyword evidence="4" id="KW-0067">ATP-binding</keyword>
<dbReference type="OrthoDB" id="372395at2759"/>
<dbReference type="Gene3D" id="3.30.930.10">
    <property type="entry name" value="Bira Bifunctional Protein, Domain 2"/>
    <property type="match status" value="1"/>
</dbReference>
<protein>
    <submittedName>
        <fullName evidence="6">Aspartate--tRNA ligase, cytoplasmic</fullName>
    </submittedName>
</protein>
<reference evidence="6 7" key="1">
    <citation type="journal article" date="2019" name="Commun. Biol.">
        <title>The bagworm genome reveals a unique fibroin gene that provides high tensile strength.</title>
        <authorList>
            <person name="Kono N."/>
            <person name="Nakamura H."/>
            <person name="Ohtoshi R."/>
            <person name="Tomita M."/>
            <person name="Numata K."/>
            <person name="Arakawa K."/>
        </authorList>
    </citation>
    <scope>NUCLEOTIDE SEQUENCE [LARGE SCALE GENOMIC DNA]</scope>
</reference>
<dbReference type="GO" id="GO:0005524">
    <property type="term" value="F:ATP binding"/>
    <property type="evidence" value="ECO:0007669"/>
    <property type="project" value="InterPro"/>
</dbReference>
<evidence type="ECO:0000313" key="7">
    <source>
        <dbReference type="Proteomes" id="UP000299102"/>
    </source>
</evidence>
<dbReference type="EMBL" id="BGZK01000540">
    <property type="protein sequence ID" value="GBP49227.1"/>
    <property type="molecule type" value="Genomic_DNA"/>
</dbReference>
<keyword evidence="7" id="KW-1185">Reference proteome</keyword>
<dbReference type="PANTHER" id="PTHR43450">
    <property type="entry name" value="ASPARTYL-TRNA SYNTHETASE"/>
    <property type="match status" value="1"/>
</dbReference>
<dbReference type="GO" id="GO:0005829">
    <property type="term" value="C:cytosol"/>
    <property type="evidence" value="ECO:0007669"/>
    <property type="project" value="TreeGrafter"/>
</dbReference>
<dbReference type="Pfam" id="PF00152">
    <property type="entry name" value="tRNA-synt_2"/>
    <property type="match status" value="1"/>
</dbReference>
<evidence type="ECO:0000256" key="1">
    <source>
        <dbReference type="ARBA" id="ARBA00022490"/>
    </source>
</evidence>
<dbReference type="InterPro" id="IPR045864">
    <property type="entry name" value="aa-tRNA-synth_II/BPL/LPL"/>
</dbReference>
<dbReference type="PANTHER" id="PTHR43450:SF1">
    <property type="entry name" value="ASPARTATE--TRNA LIGASE, CYTOPLASMIC"/>
    <property type="match status" value="1"/>
</dbReference>
<accession>A0A4C1WGH3</accession>
<keyword evidence="2 6" id="KW-0436">Ligase</keyword>
<dbReference type="Proteomes" id="UP000299102">
    <property type="component" value="Unassembled WGS sequence"/>
</dbReference>
<evidence type="ECO:0000256" key="2">
    <source>
        <dbReference type="ARBA" id="ARBA00022598"/>
    </source>
</evidence>
<dbReference type="GO" id="GO:0004815">
    <property type="term" value="F:aspartate-tRNA ligase activity"/>
    <property type="evidence" value="ECO:0007669"/>
    <property type="project" value="InterPro"/>
</dbReference>
<evidence type="ECO:0000256" key="4">
    <source>
        <dbReference type="ARBA" id="ARBA00022840"/>
    </source>
</evidence>
<keyword evidence="1" id="KW-0963">Cytoplasm</keyword>
<dbReference type="SUPFAM" id="SSF55681">
    <property type="entry name" value="Class II aaRS and biotin synthetases"/>
    <property type="match status" value="1"/>
</dbReference>
<dbReference type="AlphaFoldDB" id="A0A4C1WGH3"/>
<feature type="domain" description="Aminoacyl-tRNA synthetase class II (D/K/N)" evidence="5">
    <location>
        <begin position="68"/>
        <end position="114"/>
    </location>
</feature>
<dbReference type="InterPro" id="IPR004523">
    <property type="entry name" value="Asp-tRNA_synthase_2"/>
</dbReference>
<evidence type="ECO:0000256" key="3">
    <source>
        <dbReference type="ARBA" id="ARBA00022741"/>
    </source>
</evidence>
<dbReference type="GO" id="GO:0017101">
    <property type="term" value="C:aminoacyl-tRNA synthetase multienzyme complex"/>
    <property type="evidence" value="ECO:0007669"/>
    <property type="project" value="TreeGrafter"/>
</dbReference>
<dbReference type="GO" id="GO:0003723">
    <property type="term" value="F:RNA binding"/>
    <property type="evidence" value="ECO:0007669"/>
    <property type="project" value="TreeGrafter"/>
</dbReference>
<comment type="caution">
    <text evidence="6">The sequence shown here is derived from an EMBL/GenBank/DDBJ whole genome shotgun (WGS) entry which is preliminary data.</text>
</comment>